<reference evidence="1" key="1">
    <citation type="submission" date="2020-02" db="EMBL/GenBank/DDBJ databases">
        <authorList>
            <person name="Meier V. D."/>
        </authorList>
    </citation>
    <scope>NUCLEOTIDE SEQUENCE</scope>
    <source>
        <strain evidence="1">AVDCRST_MAG71</strain>
    </source>
</reference>
<dbReference type="AlphaFoldDB" id="A0A6J4KEN0"/>
<name>A0A6J4KEN0_9GAMM</name>
<sequence>MLDERRRMAARHLQRGRPERAWIEYRVVLDAQSDDPEALRGQVAVADALAQRSQRLAADFRFGEAESALAVARSIAPDATAIAAAQDHLARARQSQRRLQGAAMTPARQKRLVALLQQAAAAEARGQLLLPVGDSAFDRLRAAQEIAPRDPRVRRAAARLAPAARRCFDRELRGNRVLAARECVDAWQALEGASAGVLEARRRLAQRWVAIGTERLGAGELAAAQSALAAARGLDSTAPGLDELARRLRAAAAASR</sequence>
<dbReference type="EMBL" id="CADCUA010000051">
    <property type="protein sequence ID" value="CAA9302690.1"/>
    <property type="molecule type" value="Genomic_DNA"/>
</dbReference>
<gene>
    <name evidence="1" type="ORF">AVDCRST_MAG71-204</name>
</gene>
<evidence type="ECO:0000313" key="1">
    <source>
        <dbReference type="EMBL" id="CAA9302690.1"/>
    </source>
</evidence>
<proteinExistence type="predicted"/>
<accession>A0A6J4KEN0</accession>
<protein>
    <submittedName>
        <fullName evidence="1">Uncharacterized protein</fullName>
    </submittedName>
</protein>
<organism evidence="1">
    <name type="scientific">uncultured Lysobacter sp</name>
    <dbReference type="NCBI Taxonomy" id="271060"/>
    <lineage>
        <taxon>Bacteria</taxon>
        <taxon>Pseudomonadati</taxon>
        <taxon>Pseudomonadota</taxon>
        <taxon>Gammaproteobacteria</taxon>
        <taxon>Lysobacterales</taxon>
        <taxon>Lysobacteraceae</taxon>
        <taxon>Lysobacter</taxon>
        <taxon>environmental samples</taxon>
    </lineage>
</organism>